<sequence>MKTVIFFLFLIFPLQIFAQKYPKSEQLNSANYWLDYHFESNYANLELDPYSHKISFTTTINGYKQYIDKVYLDITDNGGSWKGAINLRKAVWKSYEDYEDGSLSMKFNSEGYMTQYVNFFSDGTGTAYKYNGNTYSDKQTVVRSTRFEGNTTLEKPYYNINKVKHDETYKIHFIDYNYEENTYSIGDEGGNIVATLDLVDREPNGDFDYTLFGIREVGTYKKGRLNGKYTKYNAEGIILEEGIFKDSARVGTWLEFDDDFELYDLVDDLCTDYDLDFLDRLDEEKHFNQFTLNKDQDILGTVNMTYKTGEKLGYYSYDEDNDNVYGTFELFYKNGNTFAKGKYSRNGELKSVALYKETGEELTIDASQYEDD</sequence>
<comment type="caution">
    <text evidence="1">The sequence shown here is derived from an EMBL/GenBank/DDBJ whole genome shotgun (WGS) entry which is preliminary data.</text>
</comment>
<evidence type="ECO:0000313" key="2">
    <source>
        <dbReference type="Proteomes" id="UP001596043"/>
    </source>
</evidence>
<dbReference type="RefSeq" id="WP_379978827.1">
    <property type="nucleotide sequence ID" value="NZ_JBHSFV010000006.1"/>
</dbReference>
<accession>A0ABV9HZK4</accession>
<proteinExistence type="predicted"/>
<protein>
    <recommendedName>
        <fullName evidence="3">Toxin-antitoxin system YwqK family antitoxin</fullName>
    </recommendedName>
</protein>
<keyword evidence="2" id="KW-1185">Reference proteome</keyword>
<organism evidence="1 2">
    <name type="scientific">Dokdonia ponticola</name>
    <dbReference type="NCBI Taxonomy" id="2041041"/>
    <lineage>
        <taxon>Bacteria</taxon>
        <taxon>Pseudomonadati</taxon>
        <taxon>Bacteroidota</taxon>
        <taxon>Flavobacteriia</taxon>
        <taxon>Flavobacteriales</taxon>
        <taxon>Flavobacteriaceae</taxon>
        <taxon>Dokdonia</taxon>
    </lineage>
</organism>
<evidence type="ECO:0000313" key="1">
    <source>
        <dbReference type="EMBL" id="MFC4634505.1"/>
    </source>
</evidence>
<name>A0ABV9HZK4_9FLAO</name>
<evidence type="ECO:0008006" key="3">
    <source>
        <dbReference type="Google" id="ProtNLM"/>
    </source>
</evidence>
<dbReference type="Proteomes" id="UP001596043">
    <property type="component" value="Unassembled WGS sequence"/>
</dbReference>
<dbReference type="Gene3D" id="2.20.110.10">
    <property type="entry name" value="Histone H3 K4-specific methyltransferase SET7/9 N-terminal domain"/>
    <property type="match status" value="1"/>
</dbReference>
<reference evidence="2" key="1">
    <citation type="journal article" date="2019" name="Int. J. Syst. Evol. Microbiol.">
        <title>The Global Catalogue of Microorganisms (GCM) 10K type strain sequencing project: providing services to taxonomists for standard genome sequencing and annotation.</title>
        <authorList>
            <consortium name="The Broad Institute Genomics Platform"/>
            <consortium name="The Broad Institute Genome Sequencing Center for Infectious Disease"/>
            <person name="Wu L."/>
            <person name="Ma J."/>
        </authorList>
    </citation>
    <scope>NUCLEOTIDE SEQUENCE [LARGE SCALE GENOMIC DNA]</scope>
    <source>
        <strain evidence="2">YJ-61-S</strain>
    </source>
</reference>
<gene>
    <name evidence="1" type="ORF">ACFO3O_11340</name>
</gene>
<dbReference type="EMBL" id="JBHSFV010000006">
    <property type="protein sequence ID" value="MFC4634505.1"/>
    <property type="molecule type" value="Genomic_DNA"/>
</dbReference>